<organism evidence="1 2">
    <name type="scientific">Candidatus Sediminicultor quintus</name>
    <dbReference type="NCBI Taxonomy" id="1797291"/>
    <lineage>
        <taxon>Bacteria</taxon>
        <taxon>Pseudomonadati</taxon>
        <taxon>Atribacterota</taxon>
        <taxon>Candidatus Phoenicimicrobiia</taxon>
        <taxon>Candidatus Pheonicimicrobiales</taxon>
        <taxon>Candidatus Phoenicimicrobiaceae</taxon>
        <taxon>Candidatus Sediminicultor</taxon>
    </lineage>
</organism>
<sequence length="105" mass="12244">MKEKDLVPFKTALEKFFKEKDWSKKIKGYQIISNWENLAGKEIAQSSQPIKIQDQCLFLAVKSNVWANELNLRKGELIEKINREAGEEIISNILFKTRTPQFKDS</sequence>
<dbReference type="AlphaFoldDB" id="A0A1F5ADZ2"/>
<evidence type="ECO:0000313" key="2">
    <source>
        <dbReference type="Proteomes" id="UP000177701"/>
    </source>
</evidence>
<reference evidence="1 2" key="1">
    <citation type="journal article" date="2016" name="Nat. Commun.">
        <title>Thousands of microbial genomes shed light on interconnected biogeochemical processes in an aquifer system.</title>
        <authorList>
            <person name="Anantharaman K."/>
            <person name="Brown C.T."/>
            <person name="Hug L.A."/>
            <person name="Sharon I."/>
            <person name="Castelle C.J."/>
            <person name="Probst A.J."/>
            <person name="Thomas B.C."/>
            <person name="Singh A."/>
            <person name="Wilkins M.J."/>
            <person name="Karaoz U."/>
            <person name="Brodie E.L."/>
            <person name="Williams K.H."/>
            <person name="Hubbard S.S."/>
            <person name="Banfield J.F."/>
        </authorList>
    </citation>
    <scope>NUCLEOTIDE SEQUENCE [LARGE SCALE GENOMIC DNA]</scope>
</reference>
<dbReference type="STRING" id="1797291.A2V47_02110"/>
<accession>A0A1F5ADZ2</accession>
<evidence type="ECO:0008006" key="3">
    <source>
        <dbReference type="Google" id="ProtNLM"/>
    </source>
</evidence>
<dbReference type="EMBL" id="MEYH01000030">
    <property type="protein sequence ID" value="OGD16576.1"/>
    <property type="molecule type" value="Genomic_DNA"/>
</dbReference>
<dbReference type="Pfam" id="PF05258">
    <property type="entry name" value="DciA"/>
    <property type="match status" value="1"/>
</dbReference>
<dbReference type="InterPro" id="IPR007922">
    <property type="entry name" value="DciA-like"/>
</dbReference>
<evidence type="ECO:0000313" key="1">
    <source>
        <dbReference type="EMBL" id="OGD16576.1"/>
    </source>
</evidence>
<dbReference type="Proteomes" id="UP000177701">
    <property type="component" value="Unassembled WGS sequence"/>
</dbReference>
<protein>
    <recommendedName>
        <fullName evidence="3">RNA-binding protein</fullName>
    </recommendedName>
</protein>
<dbReference type="PANTHER" id="PTHR36456:SF1">
    <property type="entry name" value="UPF0232 PROTEIN SCO3875"/>
    <property type="match status" value="1"/>
</dbReference>
<proteinExistence type="predicted"/>
<name>A0A1F5ADZ2_9BACT</name>
<comment type="caution">
    <text evidence="1">The sequence shown here is derived from an EMBL/GenBank/DDBJ whole genome shotgun (WGS) entry which is preliminary data.</text>
</comment>
<dbReference type="PANTHER" id="PTHR36456">
    <property type="entry name" value="UPF0232 PROTEIN SCO3875"/>
    <property type="match status" value="1"/>
</dbReference>
<gene>
    <name evidence="1" type="ORF">A2V47_02110</name>
</gene>